<evidence type="ECO:0000313" key="4">
    <source>
        <dbReference type="Proteomes" id="UP000468995"/>
    </source>
</evidence>
<dbReference type="RefSeq" id="WP_135801277.1">
    <property type="nucleotide sequence ID" value="NZ_CAJZXY010000036.1"/>
</dbReference>
<comment type="caution">
    <text evidence="3">The sequence shown here is derived from an EMBL/GenBank/DDBJ whole genome shotgun (WGS) entry which is preliminary data.</text>
</comment>
<organism evidence="3 4">
    <name type="scientific">Klebsiella pneumoniae</name>
    <dbReference type="NCBI Taxonomy" id="573"/>
    <lineage>
        <taxon>Bacteria</taxon>
        <taxon>Pseudomonadati</taxon>
        <taxon>Pseudomonadota</taxon>
        <taxon>Gammaproteobacteria</taxon>
        <taxon>Enterobacterales</taxon>
        <taxon>Enterobacteriaceae</taxon>
        <taxon>Klebsiella/Raoultella group</taxon>
        <taxon>Klebsiella</taxon>
        <taxon>Klebsiella pneumoniae complex</taxon>
    </lineage>
</organism>
<dbReference type="EMBL" id="VINI01000028">
    <property type="protein sequence ID" value="MSS33968.1"/>
    <property type="molecule type" value="Genomic_DNA"/>
</dbReference>
<proteinExistence type="predicted"/>
<protein>
    <submittedName>
        <fullName evidence="3">GTP-binding protein</fullName>
    </submittedName>
</protein>
<dbReference type="Proteomes" id="UP000468995">
    <property type="component" value="Unassembled WGS sequence"/>
</dbReference>
<sequence length="33" mass="3736">MKRTPLIILNGFLGAGKTTLLKNLLTQAHKRRM</sequence>
<dbReference type="InterPro" id="IPR027417">
    <property type="entry name" value="P-loop_NTPase"/>
</dbReference>
<dbReference type="AlphaFoldDB" id="A0AAW9V4L5"/>
<evidence type="ECO:0000313" key="3">
    <source>
        <dbReference type="EMBL" id="MSS34658.1"/>
    </source>
</evidence>
<feature type="domain" description="CobW/HypB/UreG nucleotide-binding" evidence="1">
    <location>
        <begin position="5"/>
        <end position="32"/>
    </location>
</feature>
<dbReference type="SUPFAM" id="SSF52540">
    <property type="entry name" value="P-loop containing nucleoside triphosphate hydrolases"/>
    <property type="match status" value="1"/>
</dbReference>
<evidence type="ECO:0000259" key="1">
    <source>
        <dbReference type="Pfam" id="PF02492"/>
    </source>
</evidence>
<dbReference type="InterPro" id="IPR003495">
    <property type="entry name" value="CobW/HypB/UreG_nucleotide-bd"/>
</dbReference>
<accession>A0AAW9V4L5</accession>
<evidence type="ECO:0000313" key="2">
    <source>
        <dbReference type="EMBL" id="MSS33968.1"/>
    </source>
</evidence>
<name>A0AAW9V4L5_KLEPN</name>
<gene>
    <name evidence="2" type="ORF">FME62_24750</name>
    <name evidence="3" type="ORF">FME62_28370</name>
</gene>
<feature type="non-terminal residue" evidence="3">
    <location>
        <position position="33"/>
    </location>
</feature>
<dbReference type="EMBL" id="VINI01000047">
    <property type="protein sequence ID" value="MSS34658.1"/>
    <property type="molecule type" value="Genomic_DNA"/>
</dbReference>
<dbReference type="Pfam" id="PF02492">
    <property type="entry name" value="cobW"/>
    <property type="match status" value="1"/>
</dbReference>
<dbReference type="Gene3D" id="3.40.50.300">
    <property type="entry name" value="P-loop containing nucleotide triphosphate hydrolases"/>
    <property type="match status" value="1"/>
</dbReference>
<reference evidence="3 4" key="1">
    <citation type="submission" date="2019-07" db="EMBL/GenBank/DDBJ databases">
        <title>Genome sequence of OXA-232-producing Klebsiella pneumoniae ST23 from septicemic neonate.</title>
        <authorList>
            <person name="Mukherjee S."/>
            <person name="Naha S."/>
            <person name="Bhadury P."/>
            <person name="Basu S."/>
        </authorList>
    </citation>
    <scope>NUCLEOTIDE SEQUENCE [LARGE SCALE GENOMIC DNA]</scope>
    <source>
        <strain evidence="3 4">EN5275</strain>
    </source>
</reference>